<sequence length="307" mass="33671">MVSGAVMAASLPDDVKLFKELDTILKTIQTCYKDLDKFWIGEVRRVTKALKSRRMEKEDGDRWNGIEAALQEAIDIAKEDGSALRAASPARPPDPCTPNLGQICIGTVAADMGPAMAMASTTLQVLYRSVTPSPHELRLLRADLQLCRNRDAYLAFLQRCASYGRSVVSGCASLALRPVFPRVKDMRDRRARGRAILMQAAPPLSKASDDDGRVSRSCGYARVVCEIAALLQKTERAWDALCKRRNTVFARVLAPDDPDAYIHAGACSARQLSRALRAWAKEGEVLRVAAARLGTRPQTILTAANFL</sequence>
<gene>
    <name evidence="1" type="ORF">BV25DRAFT_1366702</name>
</gene>
<accession>A0ACB8SN17</accession>
<proteinExistence type="predicted"/>
<protein>
    <submittedName>
        <fullName evidence="1">Uncharacterized protein</fullName>
    </submittedName>
</protein>
<dbReference type="Proteomes" id="UP000814140">
    <property type="component" value="Unassembled WGS sequence"/>
</dbReference>
<reference evidence="1" key="2">
    <citation type="journal article" date="2022" name="New Phytol.">
        <title>Evolutionary transition to the ectomycorrhizal habit in the genomes of a hyperdiverse lineage of mushroom-forming fungi.</title>
        <authorList>
            <person name="Looney B."/>
            <person name="Miyauchi S."/>
            <person name="Morin E."/>
            <person name="Drula E."/>
            <person name="Courty P.E."/>
            <person name="Kohler A."/>
            <person name="Kuo A."/>
            <person name="LaButti K."/>
            <person name="Pangilinan J."/>
            <person name="Lipzen A."/>
            <person name="Riley R."/>
            <person name="Andreopoulos W."/>
            <person name="He G."/>
            <person name="Johnson J."/>
            <person name="Nolan M."/>
            <person name="Tritt A."/>
            <person name="Barry K.W."/>
            <person name="Grigoriev I.V."/>
            <person name="Nagy L.G."/>
            <person name="Hibbett D."/>
            <person name="Henrissat B."/>
            <person name="Matheny P.B."/>
            <person name="Labbe J."/>
            <person name="Martin F.M."/>
        </authorList>
    </citation>
    <scope>NUCLEOTIDE SEQUENCE</scope>
    <source>
        <strain evidence="1">HHB10654</strain>
    </source>
</reference>
<evidence type="ECO:0000313" key="2">
    <source>
        <dbReference type="Proteomes" id="UP000814140"/>
    </source>
</evidence>
<name>A0ACB8SN17_9AGAM</name>
<dbReference type="EMBL" id="MU277245">
    <property type="protein sequence ID" value="KAI0057597.1"/>
    <property type="molecule type" value="Genomic_DNA"/>
</dbReference>
<organism evidence="1 2">
    <name type="scientific">Artomyces pyxidatus</name>
    <dbReference type="NCBI Taxonomy" id="48021"/>
    <lineage>
        <taxon>Eukaryota</taxon>
        <taxon>Fungi</taxon>
        <taxon>Dikarya</taxon>
        <taxon>Basidiomycota</taxon>
        <taxon>Agaricomycotina</taxon>
        <taxon>Agaricomycetes</taxon>
        <taxon>Russulales</taxon>
        <taxon>Auriscalpiaceae</taxon>
        <taxon>Artomyces</taxon>
    </lineage>
</organism>
<comment type="caution">
    <text evidence="1">The sequence shown here is derived from an EMBL/GenBank/DDBJ whole genome shotgun (WGS) entry which is preliminary data.</text>
</comment>
<reference evidence="1" key="1">
    <citation type="submission" date="2021-03" db="EMBL/GenBank/DDBJ databases">
        <authorList>
            <consortium name="DOE Joint Genome Institute"/>
            <person name="Ahrendt S."/>
            <person name="Looney B.P."/>
            <person name="Miyauchi S."/>
            <person name="Morin E."/>
            <person name="Drula E."/>
            <person name="Courty P.E."/>
            <person name="Chicoki N."/>
            <person name="Fauchery L."/>
            <person name="Kohler A."/>
            <person name="Kuo A."/>
            <person name="Labutti K."/>
            <person name="Pangilinan J."/>
            <person name="Lipzen A."/>
            <person name="Riley R."/>
            <person name="Andreopoulos W."/>
            <person name="He G."/>
            <person name="Johnson J."/>
            <person name="Barry K.W."/>
            <person name="Grigoriev I.V."/>
            <person name="Nagy L."/>
            <person name="Hibbett D."/>
            <person name="Henrissat B."/>
            <person name="Matheny P.B."/>
            <person name="Labbe J."/>
            <person name="Martin F."/>
        </authorList>
    </citation>
    <scope>NUCLEOTIDE SEQUENCE</scope>
    <source>
        <strain evidence="1">HHB10654</strain>
    </source>
</reference>
<evidence type="ECO:0000313" key="1">
    <source>
        <dbReference type="EMBL" id="KAI0057597.1"/>
    </source>
</evidence>
<keyword evidence="2" id="KW-1185">Reference proteome</keyword>